<dbReference type="InterPro" id="IPR030386">
    <property type="entry name" value="G_GB1_RHD3_dom"/>
</dbReference>
<feature type="region of interest" description="Disordered" evidence="5">
    <location>
        <begin position="883"/>
        <end position="920"/>
    </location>
</feature>
<feature type="domain" description="GB1/RHD3-type G" evidence="6">
    <location>
        <begin position="95"/>
        <end position="324"/>
    </location>
</feature>
<dbReference type="GO" id="GO:0005525">
    <property type="term" value="F:GTP binding"/>
    <property type="evidence" value="ECO:0007669"/>
    <property type="project" value="UniProtKB-KW"/>
</dbReference>
<keyword evidence="2" id="KW-0378">Hydrolase</keyword>
<dbReference type="InterPro" id="IPR003191">
    <property type="entry name" value="Guanylate-bd/ATL_C"/>
</dbReference>
<feature type="region of interest" description="Disordered" evidence="5">
    <location>
        <begin position="566"/>
        <end position="593"/>
    </location>
</feature>
<dbReference type="SUPFAM" id="SSF48340">
    <property type="entry name" value="Interferon-induced guanylate-binding protein 1 (GBP1), C-terminal domain"/>
    <property type="match status" value="1"/>
</dbReference>
<accession>A0A8J2WYY7</accession>
<dbReference type="Gene3D" id="1.20.5.340">
    <property type="match status" value="1"/>
</dbReference>
<evidence type="ECO:0000256" key="3">
    <source>
        <dbReference type="ARBA" id="ARBA00023134"/>
    </source>
</evidence>
<dbReference type="Pfam" id="PF02841">
    <property type="entry name" value="GBP_C"/>
    <property type="match status" value="1"/>
</dbReference>
<evidence type="ECO:0000256" key="1">
    <source>
        <dbReference type="ARBA" id="ARBA00022741"/>
    </source>
</evidence>
<dbReference type="SUPFAM" id="SSF57997">
    <property type="entry name" value="Tropomyosin"/>
    <property type="match status" value="1"/>
</dbReference>
<comment type="similarity">
    <text evidence="4">Belongs to the TRAFAC class dynamin-like GTPase superfamily. GB1/RHD3 GTPase family.</text>
</comment>
<gene>
    <name evidence="7" type="ORF">PECAL_3P16170</name>
</gene>
<evidence type="ECO:0000256" key="2">
    <source>
        <dbReference type="ARBA" id="ARBA00022801"/>
    </source>
</evidence>
<evidence type="ECO:0000256" key="4">
    <source>
        <dbReference type="PROSITE-ProRule" id="PRU01052"/>
    </source>
</evidence>
<dbReference type="Pfam" id="PF02263">
    <property type="entry name" value="GBP"/>
    <property type="match status" value="1"/>
</dbReference>
<evidence type="ECO:0000259" key="6">
    <source>
        <dbReference type="PROSITE" id="PS51715"/>
    </source>
</evidence>
<protein>
    <recommendedName>
        <fullName evidence="6">GB1/RHD3-type G domain-containing protein</fullName>
    </recommendedName>
</protein>
<organism evidence="7 8">
    <name type="scientific">Pelagomonas calceolata</name>
    <dbReference type="NCBI Taxonomy" id="35677"/>
    <lineage>
        <taxon>Eukaryota</taxon>
        <taxon>Sar</taxon>
        <taxon>Stramenopiles</taxon>
        <taxon>Ochrophyta</taxon>
        <taxon>Pelagophyceae</taxon>
        <taxon>Pelagomonadales</taxon>
        <taxon>Pelagomonadaceae</taxon>
        <taxon>Pelagomonas</taxon>
    </lineage>
</organism>
<dbReference type="SUPFAM" id="SSF52540">
    <property type="entry name" value="P-loop containing nucleoside triphosphate hydrolases"/>
    <property type="match status" value="1"/>
</dbReference>
<feature type="compositionally biased region" description="Basic and acidic residues" evidence="5">
    <location>
        <begin position="896"/>
        <end position="910"/>
    </location>
</feature>
<evidence type="ECO:0000313" key="7">
    <source>
        <dbReference type="EMBL" id="CAH0371665.1"/>
    </source>
</evidence>
<feature type="compositionally biased region" description="Polar residues" evidence="5">
    <location>
        <begin position="641"/>
        <end position="659"/>
    </location>
</feature>
<dbReference type="OrthoDB" id="2135133at2759"/>
<dbReference type="PANTHER" id="PTHR10751">
    <property type="entry name" value="GUANYLATE BINDING PROTEIN"/>
    <property type="match status" value="1"/>
</dbReference>
<sequence>MNGSALAVGDRARFRLPDKSVHRGVVTAIHGDGTYALEEEGSGAAHRLPGAKVKRDDTPTVVRLITQDENEVGDDGEALLRVEEEGLQLLESLNETRVAVCSVAGMYRTGKSFFLNRLAGSEGGFGVGETTEPCTRGVWLWHRPDLKTSDGATLLLMDTEGLASADQDETYDAKVFALALLLSSYFVLNVVGVIDDSTIERLHLVTEVTKRIATEGSVEDHFPPLLVLVRDFALTPTRDGVAISDQEYLEDALRDRGTPGQKRHERRNETRQALRRLFPRGRRSCTTLVRPALDEASLRRAHALKDEELREEFVAKLKLLRSSLVDGRDEIGVTTIRGKSVLGAPCSASALAALARHHVDAINNGAAPSIRGAWDAASRELNARASQQALEAFEDNLAIPEGELPEPPVLSDALSADAACRDACDAALRVFDTRSCDGSDRAEARSALEAQLAKLCDTARRDLEARSDASCDAALRNLAERDAFAGLPDAEEDESHGGLVVERARTGLWEPLCDDLTTKFRGPRREARLVDALSTTAVPRLVEPAVAEVLRRGAASRVLLQKRLEKEQSDERAEAKKRFDEAEARASAERSRLTTEIETVSTKLAATERDVDELRSAKREVDDALADSKRTAKDLEADVARTQSSLEETQKKLASTTDDLANAESRAGDAEASLEATRRELRSEREMSATLTQSLEQLQNRVADLDGRLKRSEDDASAAALRHGDAIEQREKELAELRRRLNESEADAAKLSDDLDELTRSNAQAQADADARNLSLMMEGASERSRLEGAAAIACASQACVAALVAKVEASQRLERREAYYSAKLLQTERKAQKAQQQSSPGLFSPFRAGGSARKLFSVGSEKIESVASSFLNLVDEELNEEENVQIPARAAATPVRDRSVPKPLRERAKEHARRSSSGS</sequence>
<feature type="compositionally biased region" description="Basic residues" evidence="5">
    <location>
        <begin position="911"/>
        <end position="920"/>
    </location>
</feature>
<dbReference type="GO" id="GO:0003924">
    <property type="term" value="F:GTPase activity"/>
    <property type="evidence" value="ECO:0007669"/>
    <property type="project" value="InterPro"/>
</dbReference>
<name>A0A8J2WYY7_9STRA</name>
<dbReference type="PROSITE" id="PS51715">
    <property type="entry name" value="G_GB1_RHD3"/>
    <property type="match status" value="1"/>
</dbReference>
<reference evidence="7" key="1">
    <citation type="submission" date="2021-11" db="EMBL/GenBank/DDBJ databases">
        <authorList>
            <consortium name="Genoscope - CEA"/>
            <person name="William W."/>
        </authorList>
    </citation>
    <scope>NUCLEOTIDE SEQUENCE</scope>
</reference>
<dbReference type="InterPro" id="IPR027417">
    <property type="entry name" value="P-loop_NTPase"/>
</dbReference>
<dbReference type="AlphaFoldDB" id="A0A8J2WYY7"/>
<dbReference type="Gene3D" id="1.20.1000.10">
    <property type="entry name" value="Guanylate-binding protein, C-terminal domain"/>
    <property type="match status" value="1"/>
</dbReference>
<feature type="region of interest" description="Disordered" evidence="5">
    <location>
        <begin position="636"/>
        <end position="675"/>
    </location>
</feature>
<keyword evidence="8" id="KW-1185">Reference proteome</keyword>
<proteinExistence type="inferred from homology"/>
<keyword evidence="3" id="KW-0342">GTP-binding</keyword>
<dbReference type="Proteomes" id="UP000789595">
    <property type="component" value="Unassembled WGS sequence"/>
</dbReference>
<dbReference type="InterPro" id="IPR015894">
    <property type="entry name" value="Guanylate-bd_N"/>
</dbReference>
<comment type="caution">
    <text evidence="7">The sequence shown here is derived from an EMBL/GenBank/DDBJ whole genome shotgun (WGS) entry which is preliminary data.</text>
</comment>
<dbReference type="InterPro" id="IPR036543">
    <property type="entry name" value="Guanylate-bd_C_sf"/>
</dbReference>
<evidence type="ECO:0000313" key="8">
    <source>
        <dbReference type="Proteomes" id="UP000789595"/>
    </source>
</evidence>
<dbReference type="CDD" id="cd01851">
    <property type="entry name" value="GBP"/>
    <property type="match status" value="1"/>
</dbReference>
<dbReference type="Gene3D" id="3.40.50.300">
    <property type="entry name" value="P-loop containing nucleotide triphosphate hydrolases"/>
    <property type="match status" value="1"/>
</dbReference>
<evidence type="ECO:0000256" key="5">
    <source>
        <dbReference type="SAM" id="MobiDB-lite"/>
    </source>
</evidence>
<keyword evidence="1" id="KW-0547">Nucleotide-binding</keyword>
<dbReference type="EMBL" id="CAKKNE010000003">
    <property type="protein sequence ID" value="CAH0371665.1"/>
    <property type="molecule type" value="Genomic_DNA"/>
</dbReference>